<evidence type="ECO:0000313" key="3">
    <source>
        <dbReference type="EMBL" id="ATJ81447.1"/>
    </source>
</evidence>
<sequence length="151" mass="15936">MRRQALKAAMAVFTLAYAAAALADGAPSTEIPMKIQIVLEGQTLAATLEDTPAARAFADMLPLALDLADYHGIEKIADLPAALPTDDAPAGIDPEVGDITLYAPWGNLAIFYRDFGYARGLVRLGRIDGSTAALEAKGPLPARIERMDAAQ</sequence>
<dbReference type="Pfam" id="PF18050">
    <property type="entry name" value="Cyclophil_like2"/>
    <property type="match status" value="1"/>
</dbReference>
<keyword evidence="4" id="KW-1185">Reference proteome</keyword>
<evidence type="ECO:0000259" key="2">
    <source>
        <dbReference type="Pfam" id="PF18050"/>
    </source>
</evidence>
<keyword evidence="1" id="KW-0732">Signal</keyword>
<dbReference type="AlphaFoldDB" id="A0A291P3I4"/>
<dbReference type="RefSeq" id="WP_379828832.1">
    <property type="nucleotide sequence ID" value="NZ_JBHUIS010000019.1"/>
</dbReference>
<protein>
    <recommendedName>
        <fullName evidence="2">Cyclophilin-like domain-containing protein</fullName>
    </recommendedName>
</protein>
<dbReference type="SUPFAM" id="SSF50891">
    <property type="entry name" value="Cyclophilin-like"/>
    <property type="match status" value="1"/>
</dbReference>
<gene>
    <name evidence="3" type="ORF">BEI_0460</name>
</gene>
<feature type="chain" id="PRO_5013330529" description="Cyclophilin-like domain-containing protein" evidence="1">
    <location>
        <begin position="24"/>
        <end position="151"/>
    </location>
</feature>
<dbReference type="KEGG" id="hbe:BEI_0460"/>
<reference evidence="3 4" key="1">
    <citation type="journal article" date="2017" name="Sci. Rep.">
        <title>Revealing the Saline Adaptation Strategies of the Halophilic Bacterium Halomonas beimenensis through High-throughput Omics and Transposon Mutagenesis Approaches.</title>
        <authorList>
            <person name="Chen Y.H."/>
            <person name="Lin S.S."/>
            <person name="Shyu Y.T."/>
        </authorList>
    </citation>
    <scope>NUCLEOTIDE SEQUENCE [LARGE SCALE GENOMIC DNA]</scope>
    <source>
        <strain evidence="3 4">NTU-111</strain>
    </source>
</reference>
<proteinExistence type="predicted"/>
<evidence type="ECO:0000313" key="4">
    <source>
        <dbReference type="Proteomes" id="UP000219993"/>
    </source>
</evidence>
<dbReference type="InterPro" id="IPR041183">
    <property type="entry name" value="Cyclophilin-like"/>
</dbReference>
<evidence type="ECO:0000256" key="1">
    <source>
        <dbReference type="SAM" id="SignalP"/>
    </source>
</evidence>
<feature type="domain" description="Cyclophilin-like" evidence="2">
    <location>
        <begin position="38"/>
        <end position="143"/>
    </location>
</feature>
<organism evidence="3 4">
    <name type="scientific">Halomonas beimenensis</name>
    <dbReference type="NCBI Taxonomy" id="475662"/>
    <lineage>
        <taxon>Bacteria</taxon>
        <taxon>Pseudomonadati</taxon>
        <taxon>Pseudomonadota</taxon>
        <taxon>Gammaproteobacteria</taxon>
        <taxon>Oceanospirillales</taxon>
        <taxon>Halomonadaceae</taxon>
        <taxon>Halomonas</taxon>
    </lineage>
</organism>
<feature type="signal peptide" evidence="1">
    <location>
        <begin position="1"/>
        <end position="23"/>
    </location>
</feature>
<name>A0A291P3I4_9GAMM</name>
<accession>A0A291P3I4</accession>
<dbReference type="Proteomes" id="UP000219993">
    <property type="component" value="Chromosome"/>
</dbReference>
<dbReference type="InterPro" id="IPR029000">
    <property type="entry name" value="Cyclophilin-like_dom_sf"/>
</dbReference>
<dbReference type="EMBL" id="CP021435">
    <property type="protein sequence ID" value="ATJ81447.1"/>
    <property type="molecule type" value="Genomic_DNA"/>
</dbReference>
<dbReference type="Gene3D" id="2.40.100.20">
    <property type="match status" value="1"/>
</dbReference>